<dbReference type="InterPro" id="IPR019108">
    <property type="entry name" value="Caa3_assmbl_CtaG-rel"/>
</dbReference>
<organism evidence="7 8">
    <name type="scientific">Oceanobacillus picturae</name>
    <dbReference type="NCBI Taxonomy" id="171693"/>
    <lineage>
        <taxon>Bacteria</taxon>
        <taxon>Bacillati</taxon>
        <taxon>Bacillota</taxon>
        <taxon>Bacilli</taxon>
        <taxon>Bacillales</taxon>
        <taxon>Bacillaceae</taxon>
        <taxon>Oceanobacillus</taxon>
    </lineage>
</organism>
<evidence type="ECO:0000256" key="6">
    <source>
        <dbReference type="SAM" id="Phobius"/>
    </source>
</evidence>
<feature type="transmembrane region" description="Helical" evidence="6">
    <location>
        <begin position="76"/>
        <end position="95"/>
    </location>
</feature>
<keyword evidence="5 6" id="KW-0472">Membrane</keyword>
<protein>
    <submittedName>
        <fullName evidence="7">Cytochrome c oxidase assembly factor CtaG</fullName>
    </submittedName>
</protein>
<feature type="transmembrane region" description="Helical" evidence="6">
    <location>
        <begin position="12"/>
        <end position="35"/>
    </location>
</feature>
<dbReference type="Proteomes" id="UP000028863">
    <property type="component" value="Unassembled WGS sequence"/>
</dbReference>
<dbReference type="STRING" id="171693.BN988_00962"/>
<name>W9B791_9BACI</name>
<dbReference type="AlphaFoldDB" id="W9B791"/>
<dbReference type="Pfam" id="PF09678">
    <property type="entry name" value="Caa3_CtaG"/>
    <property type="match status" value="1"/>
</dbReference>
<feature type="transmembrane region" description="Helical" evidence="6">
    <location>
        <begin position="176"/>
        <end position="198"/>
    </location>
</feature>
<evidence type="ECO:0000313" key="8">
    <source>
        <dbReference type="Proteomes" id="UP000028863"/>
    </source>
</evidence>
<sequence>MNIQLLLEGQTLWSIPLLLFLSSLIIIYLYFYIQYRNTFSSIHFQSFCLAMGVIYLAYGSPLAAISHALISLHMVQMALLYFVSAPLLLMSFPVLRILKNRKPQKQSISTSIISLFLFALCFFLYHLPSVMHSLMDHTALHTGYILLLFILSLGMWAPFCWAPLATTLKASNLNRIAFWNSVGIMPACFLLIIGAFFSDIHSPIVTHLAAQLPPGLEMSLMLLPPAFDQFLAGLLMIIIHKCSMMKWA</sequence>
<keyword evidence="8" id="KW-1185">Reference proteome</keyword>
<evidence type="ECO:0000256" key="3">
    <source>
        <dbReference type="ARBA" id="ARBA00022692"/>
    </source>
</evidence>
<dbReference type="EMBL" id="CCAX010000001">
    <property type="protein sequence ID" value="CDO02495.1"/>
    <property type="molecule type" value="Genomic_DNA"/>
</dbReference>
<comment type="caution">
    <text evidence="7">The sequence shown here is derived from an EMBL/GenBank/DDBJ whole genome shotgun (WGS) entry which is preliminary data.</text>
</comment>
<evidence type="ECO:0000256" key="5">
    <source>
        <dbReference type="ARBA" id="ARBA00023136"/>
    </source>
</evidence>
<feature type="transmembrane region" description="Helical" evidence="6">
    <location>
        <begin position="47"/>
        <end position="70"/>
    </location>
</feature>
<reference evidence="7" key="1">
    <citation type="submission" date="2014-03" db="EMBL/GenBank/DDBJ databases">
        <title>Draft genome sequencing of Oceanobacillus picturae strain S1 isolated from human gut.</title>
        <authorList>
            <person name="Croce O."/>
            <person name="Lagier J.C."/>
            <person name="Raoult D."/>
        </authorList>
    </citation>
    <scope>NUCLEOTIDE SEQUENCE [LARGE SCALE GENOMIC DNA]</scope>
    <source>
        <strain evidence="7">S1</strain>
    </source>
</reference>
<proteinExistence type="predicted"/>
<evidence type="ECO:0000256" key="1">
    <source>
        <dbReference type="ARBA" id="ARBA00004651"/>
    </source>
</evidence>
<evidence type="ECO:0000313" key="7">
    <source>
        <dbReference type="EMBL" id="CDO02495.1"/>
    </source>
</evidence>
<gene>
    <name evidence="7" type="ORF">BN988_00962</name>
</gene>
<reference evidence="7" key="2">
    <citation type="submission" date="2014-03" db="EMBL/GenBank/DDBJ databases">
        <authorList>
            <person name="Urmite Genomes"/>
        </authorList>
    </citation>
    <scope>NUCLEOTIDE SEQUENCE</scope>
    <source>
        <strain evidence="7">S1</strain>
    </source>
</reference>
<keyword evidence="3 6" id="KW-0812">Transmembrane</keyword>
<comment type="subcellular location">
    <subcellularLocation>
        <location evidence="1">Cell membrane</location>
        <topology evidence="1">Multi-pass membrane protein</topology>
    </subcellularLocation>
</comment>
<dbReference type="eggNOG" id="COG3336">
    <property type="taxonomic scope" value="Bacteria"/>
</dbReference>
<dbReference type="GO" id="GO:0005886">
    <property type="term" value="C:plasma membrane"/>
    <property type="evidence" value="ECO:0007669"/>
    <property type="project" value="UniProtKB-SubCell"/>
</dbReference>
<feature type="transmembrane region" description="Helical" evidence="6">
    <location>
        <begin position="145"/>
        <end position="164"/>
    </location>
</feature>
<feature type="transmembrane region" description="Helical" evidence="6">
    <location>
        <begin position="107"/>
        <end position="125"/>
    </location>
</feature>
<accession>W9B791</accession>
<dbReference type="RefSeq" id="WP_036573595.1">
    <property type="nucleotide sequence ID" value="NZ_CABLBW010000001.1"/>
</dbReference>
<feature type="transmembrane region" description="Helical" evidence="6">
    <location>
        <begin position="218"/>
        <end position="239"/>
    </location>
</feature>
<keyword evidence="4 6" id="KW-1133">Transmembrane helix</keyword>
<evidence type="ECO:0000256" key="4">
    <source>
        <dbReference type="ARBA" id="ARBA00022989"/>
    </source>
</evidence>
<keyword evidence="2" id="KW-1003">Cell membrane</keyword>
<evidence type="ECO:0000256" key="2">
    <source>
        <dbReference type="ARBA" id="ARBA00022475"/>
    </source>
</evidence>